<dbReference type="PROSITE" id="PS51257">
    <property type="entry name" value="PROKAR_LIPOPROTEIN"/>
    <property type="match status" value="1"/>
</dbReference>
<feature type="chain" id="PRO_5020385383" description="Lipoprotein" evidence="1">
    <location>
        <begin position="26"/>
        <end position="243"/>
    </location>
</feature>
<evidence type="ECO:0000256" key="1">
    <source>
        <dbReference type="SAM" id="SignalP"/>
    </source>
</evidence>
<feature type="signal peptide" evidence="1">
    <location>
        <begin position="1"/>
        <end position="25"/>
    </location>
</feature>
<dbReference type="RefSeq" id="WP_132529289.1">
    <property type="nucleotide sequence ID" value="NZ_BMJO01000001.1"/>
</dbReference>
<comment type="caution">
    <text evidence="2">The sequence shown here is derived from an EMBL/GenBank/DDBJ whole genome shotgun (WGS) entry which is preliminary data.</text>
</comment>
<keyword evidence="1" id="KW-0732">Signal</keyword>
<accession>A0A4R2HLS8</accession>
<dbReference type="AlphaFoldDB" id="A0A4R2HLS8"/>
<protein>
    <recommendedName>
        <fullName evidence="4">Lipoprotein</fullName>
    </recommendedName>
</protein>
<evidence type="ECO:0008006" key="4">
    <source>
        <dbReference type="Google" id="ProtNLM"/>
    </source>
</evidence>
<proteinExistence type="predicted"/>
<reference evidence="2 3" key="1">
    <citation type="submission" date="2019-03" db="EMBL/GenBank/DDBJ databases">
        <title>Genomic Encyclopedia of Type Strains, Phase IV (KMG-IV): sequencing the most valuable type-strain genomes for metagenomic binning, comparative biology and taxonomic classification.</title>
        <authorList>
            <person name="Goeker M."/>
        </authorList>
    </citation>
    <scope>NUCLEOTIDE SEQUENCE [LARGE SCALE GENOMIC DNA]</scope>
    <source>
        <strain evidence="2 3">DSM 103236</strain>
    </source>
</reference>
<evidence type="ECO:0000313" key="2">
    <source>
        <dbReference type="EMBL" id="TCO31147.1"/>
    </source>
</evidence>
<dbReference type="EMBL" id="SLWO01000001">
    <property type="protein sequence ID" value="TCO31147.1"/>
    <property type="molecule type" value="Genomic_DNA"/>
</dbReference>
<name>A0A4R2HLS8_9SPHI</name>
<gene>
    <name evidence="2" type="ORF">EV200_101595</name>
</gene>
<dbReference type="Proteomes" id="UP000295684">
    <property type="component" value="Unassembled WGS sequence"/>
</dbReference>
<evidence type="ECO:0000313" key="3">
    <source>
        <dbReference type="Proteomes" id="UP000295684"/>
    </source>
</evidence>
<organism evidence="2 3">
    <name type="scientific">Pedobacter psychrotolerans</name>
    <dbReference type="NCBI Taxonomy" id="1843235"/>
    <lineage>
        <taxon>Bacteria</taxon>
        <taxon>Pseudomonadati</taxon>
        <taxon>Bacteroidota</taxon>
        <taxon>Sphingobacteriia</taxon>
        <taxon>Sphingobacteriales</taxon>
        <taxon>Sphingobacteriaceae</taxon>
        <taxon>Pedobacter</taxon>
    </lineage>
</organism>
<sequence length="243" mass="27278">MQKAQLNLLRPMVLFFTGFTSMVLASCHTKETAKSTEVGPAHVETQQSQPTKFSNYLALIPDVKLPYRFAFDGINMTGDTTRLDIAKLDNRKDEGKYYEPDPDASYAQLPGAYQGGIAFALFKFKVNTELTAVAYTFQKTNPNIIYYPFVELLIFNNQGNIKGRQVIASGMLDAEHTERTVFTISTPDQINTMHTVNEYADSTRTGAPLNALQDKVLYHIQSDGKIVETKKDNLSIMMEKLAR</sequence>